<feature type="domain" description="HTH gntR-type" evidence="4">
    <location>
        <begin position="16"/>
        <end position="83"/>
    </location>
</feature>
<keyword evidence="2" id="KW-0238">DNA-binding</keyword>
<dbReference type="Pfam" id="PF00392">
    <property type="entry name" value="GntR"/>
    <property type="match status" value="1"/>
</dbReference>
<dbReference type="EMBL" id="CP006850">
    <property type="protein sequence ID" value="AHH17577.1"/>
    <property type="molecule type" value="Genomic_DNA"/>
</dbReference>
<sequence length="233" mass="25552">MADQSTPLRGAGGRRGQLPAEVASYLRELILSGQVRPGEFIRLERIASATGVSTTPVREALLALHGEGLVELVPRRGFVVLPISPDHIRDLFWTQAQFAAELAARAAGRITPEQIAGLEQINRDYDRAVAAEDTERVAALGHAFHREINLAADSYRLTRLLASVVKQLPNRFYASIESQAGSTSDDHRLLAEALRDHDVRQARSLAQRHIIEGADRVLEALARSEQMESVPLG</sequence>
<dbReference type="PROSITE" id="PS50949">
    <property type="entry name" value="HTH_GNTR"/>
    <property type="match status" value="1"/>
</dbReference>
<evidence type="ECO:0000313" key="5">
    <source>
        <dbReference type="EMBL" id="AHH17577.1"/>
    </source>
</evidence>
<evidence type="ECO:0000313" key="6">
    <source>
        <dbReference type="Proteomes" id="UP000019150"/>
    </source>
</evidence>
<proteinExistence type="predicted"/>
<reference evidence="5 6" key="1">
    <citation type="journal article" date="2014" name="Appl. Environ. Microbiol.">
        <title>Insights into the Microbial Degradation of Rubber and Gutta-Percha by Analysis of the Complete Genome of Nocardia nova SH22a.</title>
        <authorList>
            <person name="Luo Q."/>
            <person name="Hiessl S."/>
            <person name="Poehlein A."/>
            <person name="Daniel R."/>
            <person name="Steinbuchel A."/>
        </authorList>
    </citation>
    <scope>NUCLEOTIDE SEQUENCE [LARGE SCALE GENOMIC DNA]</scope>
    <source>
        <strain evidence="5">SH22a</strain>
    </source>
</reference>
<name>W5TEC3_9NOCA</name>
<dbReference type="InterPro" id="IPR011711">
    <property type="entry name" value="GntR_C"/>
</dbReference>
<keyword evidence="1" id="KW-0805">Transcription regulation</keyword>
<dbReference type="PANTHER" id="PTHR43537:SF24">
    <property type="entry name" value="GLUCONATE OPERON TRANSCRIPTIONAL REPRESSOR"/>
    <property type="match status" value="1"/>
</dbReference>
<dbReference type="HOGENOM" id="CLU_017584_5_4_11"/>
<dbReference type="InterPro" id="IPR036388">
    <property type="entry name" value="WH-like_DNA-bd_sf"/>
</dbReference>
<dbReference type="SUPFAM" id="SSF46785">
    <property type="entry name" value="Winged helix' DNA-binding domain"/>
    <property type="match status" value="1"/>
</dbReference>
<dbReference type="PATRIC" id="fig|1415166.3.peg.2857"/>
<dbReference type="Gene3D" id="1.20.120.530">
    <property type="entry name" value="GntR ligand-binding domain-like"/>
    <property type="match status" value="1"/>
</dbReference>
<evidence type="ECO:0000256" key="1">
    <source>
        <dbReference type="ARBA" id="ARBA00023015"/>
    </source>
</evidence>
<keyword evidence="3" id="KW-0804">Transcription</keyword>
<evidence type="ECO:0000256" key="3">
    <source>
        <dbReference type="ARBA" id="ARBA00023163"/>
    </source>
</evidence>
<dbReference type="eggNOG" id="COG1802">
    <property type="taxonomic scope" value="Bacteria"/>
</dbReference>
<dbReference type="Proteomes" id="UP000019150">
    <property type="component" value="Chromosome"/>
</dbReference>
<dbReference type="SUPFAM" id="SSF48008">
    <property type="entry name" value="GntR ligand-binding domain-like"/>
    <property type="match status" value="1"/>
</dbReference>
<dbReference type="InterPro" id="IPR008920">
    <property type="entry name" value="TF_FadR/GntR_C"/>
</dbReference>
<gene>
    <name evidence="5" type="ORF">NONO_c27850</name>
</gene>
<organism evidence="5 6">
    <name type="scientific">Nocardia nova SH22a</name>
    <dbReference type="NCBI Taxonomy" id="1415166"/>
    <lineage>
        <taxon>Bacteria</taxon>
        <taxon>Bacillati</taxon>
        <taxon>Actinomycetota</taxon>
        <taxon>Actinomycetes</taxon>
        <taxon>Mycobacteriales</taxon>
        <taxon>Nocardiaceae</taxon>
        <taxon>Nocardia</taxon>
    </lineage>
</organism>
<accession>W5TEC3</accession>
<evidence type="ECO:0000259" key="4">
    <source>
        <dbReference type="PROSITE" id="PS50949"/>
    </source>
</evidence>
<dbReference type="PANTHER" id="PTHR43537">
    <property type="entry name" value="TRANSCRIPTIONAL REGULATOR, GNTR FAMILY"/>
    <property type="match status" value="1"/>
</dbReference>
<dbReference type="GO" id="GO:0003677">
    <property type="term" value="F:DNA binding"/>
    <property type="evidence" value="ECO:0007669"/>
    <property type="project" value="UniProtKB-KW"/>
</dbReference>
<dbReference type="AlphaFoldDB" id="W5TEC3"/>
<dbReference type="InterPro" id="IPR036390">
    <property type="entry name" value="WH_DNA-bd_sf"/>
</dbReference>
<dbReference type="InterPro" id="IPR000524">
    <property type="entry name" value="Tscrpt_reg_HTH_GntR"/>
</dbReference>
<dbReference type="GO" id="GO:0003700">
    <property type="term" value="F:DNA-binding transcription factor activity"/>
    <property type="evidence" value="ECO:0007669"/>
    <property type="project" value="InterPro"/>
</dbReference>
<keyword evidence="6" id="KW-1185">Reference proteome</keyword>
<evidence type="ECO:0000256" key="2">
    <source>
        <dbReference type="ARBA" id="ARBA00023125"/>
    </source>
</evidence>
<dbReference type="KEGG" id="nno:NONO_c27850"/>
<dbReference type="SMART" id="SM00345">
    <property type="entry name" value="HTH_GNTR"/>
    <property type="match status" value="1"/>
</dbReference>
<dbReference type="SMART" id="SM00895">
    <property type="entry name" value="FCD"/>
    <property type="match status" value="1"/>
</dbReference>
<protein>
    <submittedName>
        <fullName evidence="5">Transcriptional regulator, GntR family</fullName>
    </submittedName>
</protein>
<dbReference type="Gene3D" id="1.10.10.10">
    <property type="entry name" value="Winged helix-like DNA-binding domain superfamily/Winged helix DNA-binding domain"/>
    <property type="match status" value="1"/>
</dbReference>
<dbReference type="CDD" id="cd07377">
    <property type="entry name" value="WHTH_GntR"/>
    <property type="match status" value="1"/>
</dbReference>
<dbReference type="Pfam" id="PF07729">
    <property type="entry name" value="FCD"/>
    <property type="match status" value="1"/>
</dbReference>
<dbReference type="STRING" id="1415166.NONO_c27850"/>